<proteinExistence type="predicted"/>
<dbReference type="AlphaFoldDB" id="A0A9E2S7G5"/>
<name>A0A9E2S7G5_9BACT</name>
<comment type="caution">
    <text evidence="2">The sequence shown here is derived from an EMBL/GenBank/DDBJ whole genome shotgun (WGS) entry which is preliminary data.</text>
</comment>
<keyword evidence="2" id="KW-0503">Monooxygenase</keyword>
<dbReference type="GO" id="GO:0004497">
    <property type="term" value="F:monooxygenase activity"/>
    <property type="evidence" value="ECO:0007669"/>
    <property type="project" value="UniProtKB-KW"/>
</dbReference>
<feature type="domain" description="ABM" evidence="1">
    <location>
        <begin position="144"/>
        <end position="239"/>
    </location>
</feature>
<organism evidence="2 3">
    <name type="scientific">Pinibacter aurantiacus</name>
    <dbReference type="NCBI Taxonomy" id="2851599"/>
    <lineage>
        <taxon>Bacteria</taxon>
        <taxon>Pseudomonadati</taxon>
        <taxon>Bacteroidota</taxon>
        <taxon>Chitinophagia</taxon>
        <taxon>Chitinophagales</taxon>
        <taxon>Chitinophagaceae</taxon>
        <taxon>Pinibacter</taxon>
    </lineage>
</organism>
<dbReference type="PANTHER" id="PTHR33336:SF15">
    <property type="entry name" value="ABM DOMAIN-CONTAINING PROTEIN"/>
    <property type="match status" value="1"/>
</dbReference>
<sequence>MISKILFLSVTGLFMLTDYGKAQNNASDEKRNVARLTRYEVKPAYNTAFQKVLSDYVLQSLHSEANIMSEAYIEQDTTAVLWLMERWTDKDDLNKVAESTSYKAIQSLAANALVQPSTIIYIQDLEPLNKQQWRRLPDKKDNPLTIMLFVNAKPGTENRFKDVYHTAMPQFRSEAGVINYQLSQLENDSTQFVTYEKFRNEDAFQYHLKFPPIQPVIDYLNTSIKQQPFQAGLHRLIEFAPVK</sequence>
<dbReference type="InterPro" id="IPR050744">
    <property type="entry name" value="AI-2_Isomerase_LsrG"/>
</dbReference>
<dbReference type="PROSITE" id="PS51725">
    <property type="entry name" value="ABM"/>
    <property type="match status" value="1"/>
</dbReference>
<gene>
    <name evidence="2" type="ORF">KTO63_01985</name>
</gene>
<evidence type="ECO:0000313" key="3">
    <source>
        <dbReference type="Proteomes" id="UP000812270"/>
    </source>
</evidence>
<dbReference type="InterPro" id="IPR007138">
    <property type="entry name" value="ABM_dom"/>
</dbReference>
<keyword evidence="3" id="KW-1185">Reference proteome</keyword>
<keyword evidence="2" id="KW-0560">Oxidoreductase</keyword>
<dbReference type="PANTHER" id="PTHR33336">
    <property type="entry name" value="QUINOL MONOOXYGENASE YGIN-RELATED"/>
    <property type="match status" value="1"/>
</dbReference>
<dbReference type="EMBL" id="JAHSPG010000001">
    <property type="protein sequence ID" value="MBV4355899.1"/>
    <property type="molecule type" value="Genomic_DNA"/>
</dbReference>
<evidence type="ECO:0000259" key="1">
    <source>
        <dbReference type="PROSITE" id="PS51725"/>
    </source>
</evidence>
<evidence type="ECO:0000313" key="2">
    <source>
        <dbReference type="EMBL" id="MBV4355899.1"/>
    </source>
</evidence>
<dbReference type="RefSeq" id="WP_217789444.1">
    <property type="nucleotide sequence ID" value="NZ_JAHSPG010000001.1"/>
</dbReference>
<dbReference type="Pfam" id="PF03992">
    <property type="entry name" value="ABM"/>
    <property type="match status" value="2"/>
</dbReference>
<reference evidence="2" key="1">
    <citation type="submission" date="2021-06" db="EMBL/GenBank/DDBJ databases">
        <authorList>
            <person name="Huq M.A."/>
        </authorList>
    </citation>
    <scope>NUCLEOTIDE SEQUENCE</scope>
    <source>
        <strain evidence="2">MAH-26</strain>
    </source>
</reference>
<protein>
    <submittedName>
        <fullName evidence="2">Antibiotic biosynthesis monooxygenase</fullName>
    </submittedName>
</protein>
<accession>A0A9E2S7G5</accession>
<dbReference type="Proteomes" id="UP000812270">
    <property type="component" value="Unassembled WGS sequence"/>
</dbReference>